<feature type="transmembrane region" description="Helical" evidence="7">
    <location>
        <begin position="366"/>
        <end position="386"/>
    </location>
</feature>
<feature type="transmembrane region" description="Helical" evidence="7">
    <location>
        <begin position="276"/>
        <end position="302"/>
    </location>
</feature>
<evidence type="ECO:0000313" key="11">
    <source>
        <dbReference type="Proteomes" id="UP000183508"/>
    </source>
</evidence>
<feature type="transmembrane region" description="Helical" evidence="7">
    <location>
        <begin position="21"/>
        <end position="41"/>
    </location>
</feature>
<gene>
    <name evidence="10" type="ORF">SAMN05421543_10310</name>
</gene>
<feature type="domain" description="ABC3 transporter permease C-terminal" evidence="8">
    <location>
        <begin position="283"/>
        <end position="396"/>
    </location>
</feature>
<evidence type="ECO:0000256" key="2">
    <source>
        <dbReference type="ARBA" id="ARBA00022475"/>
    </source>
</evidence>
<keyword evidence="5 7" id="KW-0472">Membrane</keyword>
<evidence type="ECO:0000256" key="4">
    <source>
        <dbReference type="ARBA" id="ARBA00022989"/>
    </source>
</evidence>
<comment type="similarity">
    <text evidence="6">Belongs to the ABC-4 integral membrane protein family.</text>
</comment>
<evidence type="ECO:0000259" key="9">
    <source>
        <dbReference type="Pfam" id="PF12704"/>
    </source>
</evidence>
<feature type="transmembrane region" description="Helical" evidence="7">
    <location>
        <begin position="323"/>
        <end position="354"/>
    </location>
</feature>
<dbReference type="InterPro" id="IPR003838">
    <property type="entry name" value="ABC3_permease_C"/>
</dbReference>
<dbReference type="eggNOG" id="COG0577">
    <property type="taxonomic scope" value="Bacteria"/>
</dbReference>
<dbReference type="EMBL" id="FPBV01000003">
    <property type="protein sequence ID" value="SFU50862.1"/>
    <property type="molecule type" value="Genomic_DNA"/>
</dbReference>
<dbReference type="AlphaFoldDB" id="A0A1I7GQV2"/>
<dbReference type="OrthoDB" id="9770036at2"/>
<evidence type="ECO:0000256" key="5">
    <source>
        <dbReference type="ARBA" id="ARBA00023136"/>
    </source>
</evidence>
<dbReference type="PANTHER" id="PTHR30572:SF4">
    <property type="entry name" value="ABC TRANSPORTER PERMEASE YTRF"/>
    <property type="match status" value="1"/>
</dbReference>
<dbReference type="Pfam" id="PF02687">
    <property type="entry name" value="FtsX"/>
    <property type="match status" value="1"/>
</dbReference>
<name>A0A1I7GQV2_9BACL</name>
<evidence type="ECO:0000259" key="8">
    <source>
        <dbReference type="Pfam" id="PF02687"/>
    </source>
</evidence>
<dbReference type="Proteomes" id="UP000183508">
    <property type="component" value="Unassembled WGS sequence"/>
</dbReference>
<dbReference type="PANTHER" id="PTHR30572">
    <property type="entry name" value="MEMBRANE COMPONENT OF TRANSPORTER-RELATED"/>
    <property type="match status" value="1"/>
</dbReference>
<dbReference type="InterPro" id="IPR025857">
    <property type="entry name" value="MacB_PCD"/>
</dbReference>
<evidence type="ECO:0000256" key="1">
    <source>
        <dbReference type="ARBA" id="ARBA00004651"/>
    </source>
</evidence>
<dbReference type="GO" id="GO:0022857">
    <property type="term" value="F:transmembrane transporter activity"/>
    <property type="evidence" value="ECO:0007669"/>
    <property type="project" value="TreeGrafter"/>
</dbReference>
<proteinExistence type="inferred from homology"/>
<organism evidence="10 11">
    <name type="scientific">Alicyclobacillus macrosporangiidus</name>
    <dbReference type="NCBI Taxonomy" id="392015"/>
    <lineage>
        <taxon>Bacteria</taxon>
        <taxon>Bacillati</taxon>
        <taxon>Bacillota</taxon>
        <taxon>Bacilli</taxon>
        <taxon>Bacillales</taxon>
        <taxon>Alicyclobacillaceae</taxon>
        <taxon>Alicyclobacillus</taxon>
    </lineage>
</organism>
<dbReference type="GO" id="GO:0005886">
    <property type="term" value="C:plasma membrane"/>
    <property type="evidence" value="ECO:0007669"/>
    <property type="project" value="UniProtKB-SubCell"/>
</dbReference>
<comment type="subcellular location">
    <subcellularLocation>
        <location evidence="1">Cell membrane</location>
        <topology evidence="1">Multi-pass membrane protein</topology>
    </subcellularLocation>
</comment>
<keyword evidence="4 7" id="KW-1133">Transmembrane helix</keyword>
<reference evidence="11" key="1">
    <citation type="submission" date="2016-10" db="EMBL/GenBank/DDBJ databases">
        <authorList>
            <person name="Varghese N."/>
        </authorList>
    </citation>
    <scope>NUCLEOTIDE SEQUENCE [LARGE SCALE GENOMIC DNA]</scope>
    <source>
        <strain evidence="11">DSM 17980</strain>
    </source>
</reference>
<dbReference type="STRING" id="392015.SAMN05421543_10310"/>
<protein>
    <submittedName>
        <fullName evidence="10">Putative ABC transport system permease protein</fullName>
    </submittedName>
</protein>
<dbReference type="InterPro" id="IPR050250">
    <property type="entry name" value="Macrolide_Exporter_MacB"/>
</dbReference>
<evidence type="ECO:0000313" key="10">
    <source>
        <dbReference type="EMBL" id="SFU50862.1"/>
    </source>
</evidence>
<keyword evidence="3 7" id="KW-0812">Transmembrane</keyword>
<accession>A0A1I7GQV2</accession>
<dbReference type="Pfam" id="PF12704">
    <property type="entry name" value="MacB_PCD"/>
    <property type="match status" value="1"/>
</dbReference>
<evidence type="ECO:0000256" key="6">
    <source>
        <dbReference type="ARBA" id="ARBA00038076"/>
    </source>
</evidence>
<keyword evidence="11" id="KW-1185">Reference proteome</keyword>
<feature type="domain" description="MacB-like periplasmic core" evidence="9">
    <location>
        <begin position="21"/>
        <end position="243"/>
    </location>
</feature>
<dbReference type="RefSeq" id="WP_074949775.1">
    <property type="nucleotide sequence ID" value="NZ_FPBV01000003.1"/>
</dbReference>
<evidence type="ECO:0000256" key="3">
    <source>
        <dbReference type="ARBA" id="ARBA00022692"/>
    </source>
</evidence>
<sequence>MNFSEMIAASWSSLMANKLRSMLTMLGILIGVASIIAIVAIGQGGKAAVITAIESQGAEETIQILPREVVEPGLPQPGQVLKFTDQDFQLVQGFTGVASVSYSLYGQGVVVYRNHQVNASIQAGPAQLNDLAHFVVVDGRMFTDADVAAHRSVAVLSQSLAGKLFGSGIDPVGKVVRIAGHPLQVVGVAASTQFNLFASILGADYIYLPATTCHDFFPWWNITEMDVRIAPGTDKADLSQRLVTVLNIHAHNPNAFEDASGFLIGVERIVGTVTSILTLVIGAVAGIALVVGGVGVMNIMLVSVTERTQEIGIRMSLGATRRAILLQFLTESVMITVMGGSLGILLGVLASWIVHWTTPLPSVVSWQAVAVGFLFSVATGVICGIYPANKAARLDPIDALRYE</sequence>
<evidence type="ECO:0000256" key="7">
    <source>
        <dbReference type="SAM" id="Phobius"/>
    </source>
</evidence>
<keyword evidence="2" id="KW-1003">Cell membrane</keyword>